<evidence type="ECO:0000313" key="1">
    <source>
        <dbReference type="EMBL" id="KAE8303116.1"/>
    </source>
</evidence>
<dbReference type="Proteomes" id="UP000001548">
    <property type="component" value="Unassembled WGS sequence"/>
</dbReference>
<dbReference type="OMA" id="HVHFIFQ"/>
<accession>D3KG25</accession>
<organism evidence="1 2">
    <name type="scientific">Giardia intestinalis (strain ATCC 50803 / WB clone C6)</name>
    <name type="common">Giardia lamblia</name>
    <dbReference type="NCBI Taxonomy" id="184922"/>
    <lineage>
        <taxon>Eukaryota</taxon>
        <taxon>Metamonada</taxon>
        <taxon>Diplomonadida</taxon>
        <taxon>Hexamitidae</taxon>
        <taxon>Giardiinae</taxon>
        <taxon>Giardia</taxon>
    </lineage>
</organism>
<gene>
    <name evidence="1" type="ORF">GL50803_006929</name>
</gene>
<comment type="caution">
    <text evidence="1">The sequence shown here is derived from an EMBL/GenBank/DDBJ whole genome shotgun (WGS) entry which is preliminary data.</text>
</comment>
<sequence length="136" mass="15283">MATVLRQMVDVLDRAIELVDSTCTYLEVFQKNLDTNAQTTRETDELEACADKILHNGKDFMDVYLQASALHRSLSSASTIPRGQEAGHVHFIFQTIASYLLLFNVSAKDIYAHTLTVDMMDSRPLWSVKSIALKCL</sequence>
<name>D3KG25_GIAIC</name>
<dbReference type="EMBL" id="AACB03000003">
    <property type="protein sequence ID" value="KAE8303116.1"/>
    <property type="molecule type" value="Genomic_DNA"/>
</dbReference>
<dbReference type="AlphaFoldDB" id="D3KG25"/>
<reference evidence="1 2" key="1">
    <citation type="journal article" date="2007" name="Science">
        <title>Genomic minimalism in the early diverging intestinal parasite Giardia lamblia.</title>
        <authorList>
            <person name="Morrison H.G."/>
            <person name="McArthur A.G."/>
            <person name="Gillin F.D."/>
            <person name="Aley S.B."/>
            <person name="Adam R.D."/>
            <person name="Olsen G.J."/>
            <person name="Best A.A."/>
            <person name="Cande W.Z."/>
            <person name="Chen F."/>
            <person name="Cipriano M.J."/>
            <person name="Davids B.J."/>
            <person name="Dawson S.C."/>
            <person name="Elmendorf H.G."/>
            <person name="Hehl A.B."/>
            <person name="Holder M.E."/>
            <person name="Huse S.M."/>
            <person name="Kim U.U."/>
            <person name="Lasek-Nesselquist E."/>
            <person name="Manning G."/>
            <person name="Nigam A."/>
            <person name="Nixon J.E."/>
            <person name="Palm D."/>
            <person name="Passamaneck N.E."/>
            <person name="Prabhu A."/>
            <person name="Reich C.I."/>
            <person name="Reiner D.S."/>
            <person name="Samuelson J."/>
            <person name="Svard S.G."/>
            <person name="Sogin M.L."/>
        </authorList>
    </citation>
    <scope>NUCLEOTIDE SEQUENCE [LARGE SCALE GENOMIC DNA]</scope>
    <source>
        <strain evidence="1 2">WB C6</strain>
    </source>
</reference>
<protein>
    <submittedName>
        <fullName evidence="1">Uncharacterized protein</fullName>
    </submittedName>
</protein>
<dbReference type="VEuPathDB" id="GiardiaDB:GL50803_6929"/>
<keyword evidence="2" id="KW-1185">Reference proteome</keyword>
<evidence type="ECO:0000313" key="2">
    <source>
        <dbReference type="Proteomes" id="UP000001548"/>
    </source>
</evidence>
<dbReference type="HOGENOM" id="CLU_1879350_0_0_1"/>
<proteinExistence type="predicted"/>